<feature type="compositionally biased region" description="Basic and acidic residues" evidence="1">
    <location>
        <begin position="37"/>
        <end position="47"/>
    </location>
</feature>
<feature type="compositionally biased region" description="Basic and acidic residues" evidence="1">
    <location>
        <begin position="99"/>
        <end position="115"/>
    </location>
</feature>
<proteinExistence type="predicted"/>
<dbReference type="Gramene" id="KOM44681">
    <property type="protein sequence ID" value="KOM44681"/>
    <property type="gene ID" value="LR48_Vigan05g228600"/>
</dbReference>
<evidence type="ECO:0000313" key="2">
    <source>
        <dbReference type="EMBL" id="KOM44681.1"/>
    </source>
</evidence>
<accession>A0A0L9UPN8</accession>
<feature type="region of interest" description="Disordered" evidence="1">
    <location>
        <begin position="14"/>
        <end position="49"/>
    </location>
</feature>
<gene>
    <name evidence="2" type="ORF">LR48_Vigan05g228600</name>
</gene>
<protein>
    <submittedName>
        <fullName evidence="2">Uncharacterized protein</fullName>
    </submittedName>
</protein>
<sequence length="171" mass="19246">MGVDCVLGEDWTIEREQRKEGQPTLGPIQPKHFGVHRGAERHPHDSTRNQTCARSRHRYFESIPGCRAMAQNPGNALRELLVLNRAVKSVRELSLPSTKSREHSPRAPDPKPSGEEWDTLRELLVLNQAVKSVHELSLLSTKPKERSPRAPGPKPSGHKYLAILKPQHTAR</sequence>
<feature type="region of interest" description="Disordered" evidence="1">
    <location>
        <begin position="91"/>
        <end position="115"/>
    </location>
</feature>
<dbReference type="AlphaFoldDB" id="A0A0L9UPN8"/>
<evidence type="ECO:0000313" key="3">
    <source>
        <dbReference type="Proteomes" id="UP000053144"/>
    </source>
</evidence>
<feature type="region of interest" description="Disordered" evidence="1">
    <location>
        <begin position="136"/>
        <end position="171"/>
    </location>
</feature>
<dbReference type="EMBL" id="CM003375">
    <property type="protein sequence ID" value="KOM44681.1"/>
    <property type="molecule type" value="Genomic_DNA"/>
</dbReference>
<evidence type="ECO:0000256" key="1">
    <source>
        <dbReference type="SAM" id="MobiDB-lite"/>
    </source>
</evidence>
<name>A0A0L9UPN8_PHAAN</name>
<organism evidence="2 3">
    <name type="scientific">Phaseolus angularis</name>
    <name type="common">Azuki bean</name>
    <name type="synonym">Vigna angularis</name>
    <dbReference type="NCBI Taxonomy" id="3914"/>
    <lineage>
        <taxon>Eukaryota</taxon>
        <taxon>Viridiplantae</taxon>
        <taxon>Streptophyta</taxon>
        <taxon>Embryophyta</taxon>
        <taxon>Tracheophyta</taxon>
        <taxon>Spermatophyta</taxon>
        <taxon>Magnoliopsida</taxon>
        <taxon>eudicotyledons</taxon>
        <taxon>Gunneridae</taxon>
        <taxon>Pentapetalae</taxon>
        <taxon>rosids</taxon>
        <taxon>fabids</taxon>
        <taxon>Fabales</taxon>
        <taxon>Fabaceae</taxon>
        <taxon>Papilionoideae</taxon>
        <taxon>50 kb inversion clade</taxon>
        <taxon>NPAAA clade</taxon>
        <taxon>indigoferoid/millettioid clade</taxon>
        <taxon>Phaseoleae</taxon>
        <taxon>Vigna</taxon>
    </lineage>
</organism>
<reference evidence="3" key="1">
    <citation type="journal article" date="2015" name="Proc. Natl. Acad. Sci. U.S.A.">
        <title>Genome sequencing of adzuki bean (Vigna angularis) provides insight into high starch and low fat accumulation and domestication.</title>
        <authorList>
            <person name="Yang K."/>
            <person name="Tian Z."/>
            <person name="Chen C."/>
            <person name="Luo L."/>
            <person name="Zhao B."/>
            <person name="Wang Z."/>
            <person name="Yu L."/>
            <person name="Li Y."/>
            <person name="Sun Y."/>
            <person name="Li W."/>
            <person name="Chen Y."/>
            <person name="Li Y."/>
            <person name="Zhang Y."/>
            <person name="Ai D."/>
            <person name="Zhao J."/>
            <person name="Shang C."/>
            <person name="Ma Y."/>
            <person name="Wu B."/>
            <person name="Wang M."/>
            <person name="Gao L."/>
            <person name="Sun D."/>
            <person name="Zhang P."/>
            <person name="Guo F."/>
            <person name="Wang W."/>
            <person name="Li Y."/>
            <person name="Wang J."/>
            <person name="Varshney R.K."/>
            <person name="Wang J."/>
            <person name="Ling H.Q."/>
            <person name="Wan P."/>
        </authorList>
    </citation>
    <scope>NUCLEOTIDE SEQUENCE</scope>
    <source>
        <strain evidence="3">cv. Jingnong 6</strain>
    </source>
</reference>
<dbReference type="Proteomes" id="UP000053144">
    <property type="component" value="Chromosome 5"/>
</dbReference>